<sequence length="971" mass="107690">MAPPLTATAGDPADVEPLEVRCAGCGETLEVDRGLTEFICPDCATPQSLPPELMPPPPPRRKALPLPRGAADVRGARLPCGACGALLSVPVGLQRCACPLCGADLAVDTARLRHYLLSSAAAADAVPVVPLGASSAAPPILQALEAHSGPPEQLIPEQAESEHPDYMIDGEERPGINKDTARYKEQRNIYSDGPRIVTAEKRHGEALNQVRHQAQDLPSSHAVRTNQSYQGNPDRIIVARQDPTNSALCRELGRTAHINDNASTDINGASGHSIRPKTVNVEKRNMKTPKQIMQKPHTQLSCHVTSLEHAQAESANEAIHVQDKQQKLGNDANHRENKCTRLANETIADNIKRRTRQLSGLNGRSAEKRQGQTTNDATQQVPNDSVVCKEQGNQITHVENDQQRRHRIHMRKRKGLIAASSSGHQLRRSKRLTKDSSAAVDRRPAMNTEQIHRETVGHQAASPNGLIPIAIIYDKQTESEPDEQPTASPIRGSSDAPDIDRIINNLCTSSSPWHDIPQTSSNELENLLSTTPPSSNADMFNPQHFSSNPEMSNPEYLSSNPEMSNSQHFSSNDEPEHFSSDPDMSNPEHLSSNPEMSNPQNFSSNPDPEHFSSNPDMSDPEHFAHTYIPMDVRRALEKLASKSRLNSDDLHLVSQNKGRRPRGLTLHLKLWTMPKGMRIPVSLNASGVPIGKEAATLSAFLGTLARDGILAPLAYLNWRCVPENNKDVMCHIVKLKFDIAPVGDLWIVKSLGKKWKSWKFHLKKHHFDTHETEEERLADRNPRVLEEQWRFLVAYWSTETAQVVTSARNKACQAKVTRYHNSGTKSYARIIEEEKQKRPNNDAPGVEDLFILTHTPKNGRPMTKAAADAIARFREQCQKQTEGTGSDFGRPNGRRGRGALKASLKEAMEAKRRAEDEAAELRKKLFAMEESQKKLQKDKANNMKRARRSKAPSAEEILELHEAKIDWLAQC</sequence>
<accession>A0AAQ3X633</accession>
<dbReference type="InterPro" id="IPR057024">
    <property type="entry name" value="Znr_FGT1_1"/>
</dbReference>
<dbReference type="PANTHER" id="PTHR33144:SF46">
    <property type="entry name" value="OS04G0610000 PROTEIN"/>
    <property type="match status" value="1"/>
</dbReference>
<keyword evidence="5" id="KW-1185">Reference proteome</keyword>
<feature type="region of interest" description="Disordered" evidence="1">
    <location>
        <begin position="477"/>
        <end position="498"/>
    </location>
</feature>
<dbReference type="AlphaFoldDB" id="A0AAQ3X633"/>
<name>A0AAQ3X633_PASNO</name>
<feature type="compositionally biased region" description="Polar residues" evidence="1">
    <location>
        <begin position="525"/>
        <end position="572"/>
    </location>
</feature>
<evidence type="ECO:0000259" key="3">
    <source>
        <dbReference type="Pfam" id="PF23548"/>
    </source>
</evidence>
<feature type="region of interest" description="Disordered" evidence="1">
    <location>
        <begin position="353"/>
        <end position="463"/>
    </location>
</feature>
<feature type="domain" description="FORGETTER1 first zinc ribbon" evidence="2">
    <location>
        <begin position="18"/>
        <end position="52"/>
    </location>
</feature>
<evidence type="ECO:0000256" key="1">
    <source>
        <dbReference type="SAM" id="MobiDB-lite"/>
    </source>
</evidence>
<dbReference type="PANTHER" id="PTHR33144">
    <property type="entry name" value="OS10G0409366 PROTEIN-RELATED"/>
    <property type="match status" value="1"/>
</dbReference>
<feature type="region of interest" description="Disordered" evidence="1">
    <location>
        <begin position="930"/>
        <end position="952"/>
    </location>
</feature>
<evidence type="ECO:0000313" key="4">
    <source>
        <dbReference type="EMBL" id="WVZ87058.1"/>
    </source>
</evidence>
<organism evidence="4 5">
    <name type="scientific">Paspalum notatum var. saurae</name>
    <dbReference type="NCBI Taxonomy" id="547442"/>
    <lineage>
        <taxon>Eukaryota</taxon>
        <taxon>Viridiplantae</taxon>
        <taxon>Streptophyta</taxon>
        <taxon>Embryophyta</taxon>
        <taxon>Tracheophyta</taxon>
        <taxon>Spermatophyta</taxon>
        <taxon>Magnoliopsida</taxon>
        <taxon>Liliopsida</taxon>
        <taxon>Poales</taxon>
        <taxon>Poaceae</taxon>
        <taxon>PACMAD clade</taxon>
        <taxon>Panicoideae</taxon>
        <taxon>Andropogonodae</taxon>
        <taxon>Paspaleae</taxon>
        <taxon>Paspalinae</taxon>
        <taxon>Paspalum</taxon>
    </lineage>
</organism>
<feature type="compositionally biased region" description="Basic residues" evidence="1">
    <location>
        <begin position="404"/>
        <end position="415"/>
    </location>
</feature>
<gene>
    <name evidence="4" type="ORF">U9M48_033753</name>
</gene>
<dbReference type="InterPro" id="IPR004252">
    <property type="entry name" value="Probable_transposase_24"/>
</dbReference>
<feature type="region of interest" description="Disordered" evidence="1">
    <location>
        <begin position="525"/>
        <end position="622"/>
    </location>
</feature>
<dbReference type="Proteomes" id="UP001341281">
    <property type="component" value="Chromosome 07"/>
</dbReference>
<proteinExistence type="predicted"/>
<protein>
    <submittedName>
        <fullName evidence="4">Uncharacterized protein</fullName>
    </submittedName>
</protein>
<dbReference type="InterPro" id="IPR057025">
    <property type="entry name" value="Znr_FGT1_2"/>
</dbReference>
<evidence type="ECO:0000313" key="5">
    <source>
        <dbReference type="Proteomes" id="UP001341281"/>
    </source>
</evidence>
<feature type="compositionally biased region" description="Polar residues" evidence="1">
    <location>
        <begin position="371"/>
        <end position="383"/>
    </location>
</feature>
<dbReference type="EMBL" id="CP144751">
    <property type="protein sequence ID" value="WVZ87058.1"/>
    <property type="molecule type" value="Genomic_DNA"/>
</dbReference>
<feature type="compositionally biased region" description="Polar residues" evidence="1">
    <location>
        <begin position="588"/>
        <end position="616"/>
    </location>
</feature>
<dbReference type="Pfam" id="PF23547">
    <property type="entry name" value="Zn_ribbon_FGT1_1"/>
    <property type="match status" value="1"/>
</dbReference>
<evidence type="ECO:0000259" key="2">
    <source>
        <dbReference type="Pfam" id="PF23547"/>
    </source>
</evidence>
<dbReference type="Pfam" id="PF03004">
    <property type="entry name" value="Transposase_24"/>
    <property type="match status" value="1"/>
</dbReference>
<feature type="compositionally biased region" description="Basic and acidic residues" evidence="1">
    <location>
        <begin position="440"/>
        <end position="456"/>
    </location>
</feature>
<feature type="compositionally biased region" description="Basic and acidic residues" evidence="1">
    <location>
        <begin position="930"/>
        <end position="941"/>
    </location>
</feature>
<feature type="domain" description="FORGETTER1 second zinc ribbon" evidence="3">
    <location>
        <begin position="76"/>
        <end position="109"/>
    </location>
</feature>
<reference evidence="4 5" key="1">
    <citation type="submission" date="2024-02" db="EMBL/GenBank/DDBJ databases">
        <title>High-quality chromosome-scale genome assembly of Pensacola bahiagrass (Paspalum notatum Flugge var. saurae).</title>
        <authorList>
            <person name="Vega J.M."/>
            <person name="Podio M."/>
            <person name="Orjuela J."/>
            <person name="Siena L.A."/>
            <person name="Pessino S.C."/>
            <person name="Combes M.C."/>
            <person name="Mariac C."/>
            <person name="Albertini E."/>
            <person name="Pupilli F."/>
            <person name="Ortiz J.P.A."/>
            <person name="Leblanc O."/>
        </authorList>
    </citation>
    <scope>NUCLEOTIDE SEQUENCE [LARGE SCALE GENOMIC DNA]</scope>
    <source>
        <strain evidence="4">R1</strain>
        <tissue evidence="4">Leaf</tissue>
    </source>
</reference>
<dbReference type="Pfam" id="PF23548">
    <property type="entry name" value="Zn_ribbon_FGT1_2"/>
    <property type="match status" value="1"/>
</dbReference>